<dbReference type="EMBL" id="JADEXS010000872">
    <property type="protein sequence ID" value="MBE9027369.1"/>
    <property type="molecule type" value="Genomic_DNA"/>
</dbReference>
<dbReference type="AlphaFoldDB" id="A0A8J6ZYI6"/>
<dbReference type="RefSeq" id="WP_193924763.1">
    <property type="nucleotide sequence ID" value="NZ_JADEXS020000001.1"/>
</dbReference>
<evidence type="ECO:0008006" key="3">
    <source>
        <dbReference type="Google" id="ProtNLM"/>
    </source>
</evidence>
<evidence type="ECO:0000313" key="1">
    <source>
        <dbReference type="EMBL" id="MBE9027369.1"/>
    </source>
</evidence>
<reference evidence="1" key="1">
    <citation type="submission" date="2020-10" db="EMBL/GenBank/DDBJ databases">
        <authorList>
            <person name="Castelo-Branco R."/>
            <person name="Eusebio N."/>
            <person name="Adriana R."/>
            <person name="Vieira A."/>
            <person name="Brugerolle De Fraissinette N."/>
            <person name="Rezende De Castro R."/>
            <person name="Schneider M.P."/>
            <person name="Vasconcelos V."/>
            <person name="Leao P.N."/>
        </authorList>
    </citation>
    <scope>NUCLEOTIDE SEQUENCE</scope>
    <source>
        <strain evidence="1">LEGE 12446</strain>
    </source>
</reference>
<organism evidence="1 2">
    <name type="scientific">Desmonostoc muscorum LEGE 12446</name>
    <dbReference type="NCBI Taxonomy" id="1828758"/>
    <lineage>
        <taxon>Bacteria</taxon>
        <taxon>Bacillati</taxon>
        <taxon>Cyanobacteriota</taxon>
        <taxon>Cyanophyceae</taxon>
        <taxon>Nostocales</taxon>
        <taxon>Nostocaceae</taxon>
        <taxon>Desmonostoc</taxon>
    </lineage>
</organism>
<gene>
    <name evidence="1" type="ORF">IQ276_34620</name>
</gene>
<keyword evidence="2" id="KW-1185">Reference proteome</keyword>
<dbReference type="Proteomes" id="UP000622533">
    <property type="component" value="Unassembled WGS sequence"/>
</dbReference>
<comment type="caution">
    <text evidence="1">The sequence shown here is derived from an EMBL/GenBank/DDBJ whole genome shotgun (WGS) entry which is preliminary data.</text>
</comment>
<name>A0A8J6ZYI6_DESMC</name>
<evidence type="ECO:0000313" key="2">
    <source>
        <dbReference type="Proteomes" id="UP000622533"/>
    </source>
</evidence>
<sequence>MLPQILPQQSSLESMMATGGIKNANQPNLRLESTLQELPFWQVHVEIERPGNDLATLFNQEPLLPGIILNNNQEYMGMISRRKFFEHMSHPYSLSLFSLRPIGILYKFFQRDVLVLSEHMTIVQGYFILKSCLSVSSPKEHKR</sequence>
<protein>
    <recommendedName>
        <fullName evidence="3">CBS domain-containing protein</fullName>
    </recommendedName>
</protein>
<proteinExistence type="predicted"/>
<accession>A0A8J6ZYI6</accession>